<protein>
    <recommendedName>
        <fullName evidence="9">Exoribonuclease phosphorolytic domain-containing protein</fullName>
    </recommendedName>
</protein>
<dbReference type="SUPFAM" id="SSF54211">
    <property type="entry name" value="Ribosomal protein S5 domain 2-like"/>
    <property type="match status" value="1"/>
</dbReference>
<evidence type="ECO:0000313" key="11">
    <source>
        <dbReference type="Proteomes" id="UP001497472"/>
    </source>
</evidence>
<keyword evidence="4" id="KW-0963">Cytoplasm</keyword>
<dbReference type="GO" id="GO:0071051">
    <property type="term" value="P:poly(A)-dependent snoRNA 3'-end processing"/>
    <property type="evidence" value="ECO:0007669"/>
    <property type="project" value="TreeGrafter"/>
</dbReference>
<evidence type="ECO:0000256" key="8">
    <source>
        <dbReference type="ARBA" id="ARBA00023242"/>
    </source>
</evidence>
<dbReference type="CDD" id="cd11371">
    <property type="entry name" value="RNase_PH_MTR3"/>
    <property type="match status" value="1"/>
</dbReference>
<sequence>MPLDYRRFNGPEDSVSYKQFSTNFTRSYDELFKGLFDENGKRIDGREFTEARPLYTKTNVISQAKGSAYVELKNTKVVCSVFDPREIVGHQNEYSIYGQIYCEVKFAPFSCPRRRRGLAPDTDERALSANFKTAIQTAIQSTKFRNFQMDVFVYILEHDGACLAAAINAACLALTDAVVPMMDIFSARTAAVINNQIFVDPTEAEENLALMPTDNETNHGIITLTVIDHLRNITDLQQIGSIDADCLIKVIDILLEECAKLMPLFKDLIIDNVFEQYKEHQVYLSIKKQVNEELSNKVKEWTLIVKDK</sequence>
<dbReference type="InterPro" id="IPR020568">
    <property type="entry name" value="Ribosomal_Su5_D2-typ_SF"/>
</dbReference>
<dbReference type="GO" id="GO:0005730">
    <property type="term" value="C:nucleolus"/>
    <property type="evidence" value="ECO:0007669"/>
    <property type="project" value="TreeGrafter"/>
</dbReference>
<dbReference type="PANTHER" id="PTHR11953">
    <property type="entry name" value="EXOSOME COMPLEX COMPONENT"/>
    <property type="match status" value="1"/>
</dbReference>
<dbReference type="InterPro" id="IPR036345">
    <property type="entry name" value="ExoRNase_PH_dom2_sf"/>
</dbReference>
<evidence type="ECO:0000256" key="6">
    <source>
        <dbReference type="ARBA" id="ARBA00022835"/>
    </source>
</evidence>
<dbReference type="EMBL" id="CAVLEF010000004">
    <property type="protein sequence ID" value="CAK1543418.1"/>
    <property type="molecule type" value="Genomic_DNA"/>
</dbReference>
<dbReference type="InterPro" id="IPR027408">
    <property type="entry name" value="PNPase/RNase_PH_dom_sf"/>
</dbReference>
<comment type="similarity">
    <text evidence="3">Belongs to the RNase PH family.</text>
</comment>
<dbReference type="GO" id="GO:0071028">
    <property type="term" value="P:nuclear mRNA surveillance"/>
    <property type="evidence" value="ECO:0007669"/>
    <property type="project" value="TreeGrafter"/>
</dbReference>
<evidence type="ECO:0000256" key="5">
    <source>
        <dbReference type="ARBA" id="ARBA00022552"/>
    </source>
</evidence>
<gene>
    <name evidence="10" type="ORF">LNINA_LOCUS3234</name>
</gene>
<dbReference type="Proteomes" id="UP001497472">
    <property type="component" value="Unassembled WGS sequence"/>
</dbReference>
<keyword evidence="7" id="KW-0694">RNA-binding</keyword>
<organism evidence="10 11">
    <name type="scientific">Leptosia nina</name>
    <dbReference type="NCBI Taxonomy" id="320188"/>
    <lineage>
        <taxon>Eukaryota</taxon>
        <taxon>Metazoa</taxon>
        <taxon>Ecdysozoa</taxon>
        <taxon>Arthropoda</taxon>
        <taxon>Hexapoda</taxon>
        <taxon>Insecta</taxon>
        <taxon>Pterygota</taxon>
        <taxon>Neoptera</taxon>
        <taxon>Endopterygota</taxon>
        <taxon>Lepidoptera</taxon>
        <taxon>Glossata</taxon>
        <taxon>Ditrysia</taxon>
        <taxon>Papilionoidea</taxon>
        <taxon>Pieridae</taxon>
        <taxon>Pierinae</taxon>
        <taxon>Leptosia</taxon>
    </lineage>
</organism>
<comment type="subcellular location">
    <subcellularLocation>
        <location evidence="2">Cytoplasm</location>
    </subcellularLocation>
    <subcellularLocation>
        <location evidence="1">Nucleus</location>
    </subcellularLocation>
</comment>
<dbReference type="Gene3D" id="3.30.230.70">
    <property type="entry name" value="GHMP Kinase, N-terminal domain"/>
    <property type="match status" value="1"/>
</dbReference>
<evidence type="ECO:0000256" key="4">
    <source>
        <dbReference type="ARBA" id="ARBA00022490"/>
    </source>
</evidence>
<dbReference type="InterPro" id="IPR050080">
    <property type="entry name" value="RNase_PH"/>
</dbReference>
<dbReference type="InterPro" id="IPR001247">
    <property type="entry name" value="ExoRNase_PH_dom1"/>
</dbReference>
<proteinExistence type="inferred from homology"/>
<keyword evidence="6" id="KW-0271">Exosome</keyword>
<dbReference type="Pfam" id="PF01138">
    <property type="entry name" value="RNase_PH"/>
    <property type="match status" value="1"/>
</dbReference>
<reference evidence="10 11" key="1">
    <citation type="submission" date="2023-11" db="EMBL/GenBank/DDBJ databases">
        <authorList>
            <person name="Okamura Y."/>
        </authorList>
    </citation>
    <scope>NUCLEOTIDE SEQUENCE [LARGE SCALE GENOMIC DNA]</scope>
</reference>
<evidence type="ECO:0000259" key="9">
    <source>
        <dbReference type="Pfam" id="PF01138"/>
    </source>
</evidence>
<dbReference type="GO" id="GO:0034475">
    <property type="term" value="P:U4 snRNA 3'-end processing"/>
    <property type="evidence" value="ECO:0007669"/>
    <property type="project" value="TreeGrafter"/>
</dbReference>
<dbReference type="AlphaFoldDB" id="A0AAV1J3J3"/>
<evidence type="ECO:0000256" key="7">
    <source>
        <dbReference type="ARBA" id="ARBA00022884"/>
    </source>
</evidence>
<evidence type="ECO:0000256" key="3">
    <source>
        <dbReference type="ARBA" id="ARBA00006678"/>
    </source>
</evidence>
<evidence type="ECO:0000313" key="10">
    <source>
        <dbReference type="EMBL" id="CAK1543418.1"/>
    </source>
</evidence>
<dbReference type="GO" id="GO:0000177">
    <property type="term" value="C:cytoplasmic exosome (RNase complex)"/>
    <property type="evidence" value="ECO:0007669"/>
    <property type="project" value="TreeGrafter"/>
</dbReference>
<keyword evidence="11" id="KW-1185">Reference proteome</keyword>
<name>A0AAV1J3J3_9NEOP</name>
<comment type="caution">
    <text evidence="10">The sequence shown here is derived from an EMBL/GenBank/DDBJ whole genome shotgun (WGS) entry which is preliminary data.</text>
</comment>
<dbReference type="GO" id="GO:0016075">
    <property type="term" value="P:rRNA catabolic process"/>
    <property type="evidence" value="ECO:0007669"/>
    <property type="project" value="TreeGrafter"/>
</dbReference>
<keyword evidence="8" id="KW-0539">Nucleus</keyword>
<evidence type="ECO:0000256" key="2">
    <source>
        <dbReference type="ARBA" id="ARBA00004496"/>
    </source>
</evidence>
<dbReference type="GO" id="GO:0006364">
    <property type="term" value="P:rRNA processing"/>
    <property type="evidence" value="ECO:0007669"/>
    <property type="project" value="UniProtKB-KW"/>
</dbReference>
<dbReference type="GO" id="GO:0000176">
    <property type="term" value="C:nuclear exosome (RNase complex)"/>
    <property type="evidence" value="ECO:0007669"/>
    <property type="project" value="TreeGrafter"/>
</dbReference>
<accession>A0AAV1J3J3</accession>
<feature type="domain" description="Exoribonuclease phosphorolytic" evidence="9">
    <location>
        <begin position="50"/>
        <end position="180"/>
    </location>
</feature>
<keyword evidence="5" id="KW-0698">rRNA processing</keyword>
<evidence type="ECO:0000256" key="1">
    <source>
        <dbReference type="ARBA" id="ARBA00004123"/>
    </source>
</evidence>
<dbReference type="SUPFAM" id="SSF55666">
    <property type="entry name" value="Ribonuclease PH domain 2-like"/>
    <property type="match status" value="1"/>
</dbReference>
<dbReference type="GO" id="GO:0003723">
    <property type="term" value="F:RNA binding"/>
    <property type="evidence" value="ECO:0007669"/>
    <property type="project" value="UniProtKB-KW"/>
</dbReference>
<dbReference type="PANTHER" id="PTHR11953:SF2">
    <property type="entry name" value="EXOSOME COMPLEX COMPONENT MTR3"/>
    <property type="match status" value="1"/>
</dbReference>